<feature type="transmembrane region" description="Helical" evidence="9">
    <location>
        <begin position="306"/>
        <end position="331"/>
    </location>
</feature>
<feature type="transmembrane region" description="Helical" evidence="9">
    <location>
        <begin position="91"/>
        <end position="114"/>
    </location>
</feature>
<evidence type="ECO:0000313" key="11">
    <source>
        <dbReference type="EMBL" id="GAA4972666.1"/>
    </source>
</evidence>
<dbReference type="NCBIfam" id="TIGR00711">
    <property type="entry name" value="efflux_EmrB"/>
    <property type="match status" value="1"/>
</dbReference>
<feature type="transmembrane region" description="Helical" evidence="9">
    <location>
        <begin position="212"/>
        <end position="230"/>
    </location>
</feature>
<sequence>MAVATEVRPRPDAARPPGAPRKGVILGVLCVALFIAMLDNVVVSNALPTIDRDLGAGVSGLQWVMEAYSLVFAAFLLTGGTLGDRYGRRRVFLVGLSLFTAGSALCALSGSLGVLVGGRVVQGLGGALLMPGTMAIIRHVFTDDAERARAIGLWSGVSGAGLALGPVVGGPMVDAFGWASIFWINVPIGIAGVVLGAVFLPEFAERRGRLDVAGLVLGVIAIGALVYALVEGPARGWASVPVLAAASVSAVAFAVFAVVELRVATPMLDLTFFRDRFVAAAVWGGFAVSFGMFGALFFIGLLMQDIYGWSAAGSGYTGLPATIALMAAAPVAGRLSARYHPRVPLVAGLTLCAVALGGLSLYGVGASYAAYFWVLPVLGAGMGLAMSPVSITVMSRVAPARAGMASATSNTARELGGVFGIAVLGAVLTARLSDSLTDRLGAAGLPAADVRHTVDAVTAGGGGGVGHLGQAPPVVRHASETAFVDGLHLALWTGAAVLTLSAAVVAWLMRPERRAEQPVEPSGPVADTRPVAA</sequence>
<organism evidence="11 12">
    <name type="scientific">Yinghuangia aomiensis</name>
    <dbReference type="NCBI Taxonomy" id="676205"/>
    <lineage>
        <taxon>Bacteria</taxon>
        <taxon>Bacillati</taxon>
        <taxon>Actinomycetota</taxon>
        <taxon>Actinomycetes</taxon>
        <taxon>Kitasatosporales</taxon>
        <taxon>Streptomycetaceae</taxon>
        <taxon>Yinghuangia</taxon>
    </lineage>
</organism>
<dbReference type="Gene3D" id="1.20.1720.10">
    <property type="entry name" value="Multidrug resistance protein D"/>
    <property type="match status" value="1"/>
</dbReference>
<dbReference type="PANTHER" id="PTHR42718:SF42">
    <property type="entry name" value="EXPORT PROTEIN"/>
    <property type="match status" value="1"/>
</dbReference>
<proteinExistence type="predicted"/>
<evidence type="ECO:0000256" key="5">
    <source>
        <dbReference type="ARBA" id="ARBA00022989"/>
    </source>
</evidence>
<reference evidence="12" key="1">
    <citation type="journal article" date="2019" name="Int. J. Syst. Evol. Microbiol.">
        <title>The Global Catalogue of Microorganisms (GCM) 10K type strain sequencing project: providing services to taxonomists for standard genome sequencing and annotation.</title>
        <authorList>
            <consortium name="The Broad Institute Genomics Platform"/>
            <consortium name="The Broad Institute Genome Sequencing Center for Infectious Disease"/>
            <person name="Wu L."/>
            <person name="Ma J."/>
        </authorList>
    </citation>
    <scope>NUCLEOTIDE SEQUENCE [LARGE SCALE GENOMIC DNA]</scope>
    <source>
        <strain evidence="12">JCM 17986</strain>
    </source>
</reference>
<evidence type="ECO:0000313" key="12">
    <source>
        <dbReference type="Proteomes" id="UP001500466"/>
    </source>
</evidence>
<name>A0ABP9HJV6_9ACTN</name>
<keyword evidence="12" id="KW-1185">Reference proteome</keyword>
<dbReference type="PROSITE" id="PS50850">
    <property type="entry name" value="MFS"/>
    <property type="match status" value="1"/>
</dbReference>
<evidence type="ECO:0000256" key="7">
    <source>
        <dbReference type="ARBA" id="ARBA00023251"/>
    </source>
</evidence>
<evidence type="ECO:0000256" key="3">
    <source>
        <dbReference type="ARBA" id="ARBA00022475"/>
    </source>
</evidence>
<dbReference type="InterPro" id="IPR011701">
    <property type="entry name" value="MFS"/>
</dbReference>
<feature type="transmembrane region" description="Helical" evidence="9">
    <location>
        <begin position="63"/>
        <end position="82"/>
    </location>
</feature>
<dbReference type="PRINTS" id="PR01036">
    <property type="entry name" value="TCRTETB"/>
</dbReference>
<accession>A0ABP9HJV6</accession>
<dbReference type="InterPro" id="IPR036259">
    <property type="entry name" value="MFS_trans_sf"/>
</dbReference>
<dbReference type="InterPro" id="IPR004638">
    <property type="entry name" value="EmrB-like"/>
</dbReference>
<protein>
    <submittedName>
        <fullName evidence="11">MFS transporter</fullName>
    </submittedName>
</protein>
<dbReference type="SUPFAM" id="SSF103473">
    <property type="entry name" value="MFS general substrate transporter"/>
    <property type="match status" value="1"/>
</dbReference>
<dbReference type="CDD" id="cd17321">
    <property type="entry name" value="MFS_MMR_MDR_like"/>
    <property type="match status" value="1"/>
</dbReference>
<evidence type="ECO:0000256" key="9">
    <source>
        <dbReference type="SAM" id="Phobius"/>
    </source>
</evidence>
<feature type="transmembrane region" description="Helical" evidence="9">
    <location>
        <begin position="120"/>
        <end position="138"/>
    </location>
</feature>
<keyword evidence="7" id="KW-0046">Antibiotic resistance</keyword>
<feature type="transmembrane region" description="Helical" evidence="9">
    <location>
        <begin position="277"/>
        <end position="300"/>
    </location>
</feature>
<evidence type="ECO:0000256" key="8">
    <source>
        <dbReference type="SAM" id="MobiDB-lite"/>
    </source>
</evidence>
<feature type="transmembrane region" description="Helical" evidence="9">
    <location>
        <begin position="370"/>
        <end position="394"/>
    </location>
</feature>
<evidence type="ECO:0000259" key="10">
    <source>
        <dbReference type="PROSITE" id="PS50850"/>
    </source>
</evidence>
<evidence type="ECO:0000256" key="4">
    <source>
        <dbReference type="ARBA" id="ARBA00022692"/>
    </source>
</evidence>
<keyword evidence="2" id="KW-0813">Transport</keyword>
<feature type="transmembrane region" description="Helical" evidence="9">
    <location>
        <begin position="343"/>
        <end position="364"/>
    </location>
</feature>
<feature type="transmembrane region" description="Helical" evidence="9">
    <location>
        <begin position="489"/>
        <end position="509"/>
    </location>
</feature>
<feature type="domain" description="Major facilitator superfamily (MFS) profile" evidence="10">
    <location>
        <begin position="25"/>
        <end position="514"/>
    </location>
</feature>
<feature type="transmembrane region" description="Helical" evidence="9">
    <location>
        <begin position="150"/>
        <end position="169"/>
    </location>
</feature>
<evidence type="ECO:0000256" key="1">
    <source>
        <dbReference type="ARBA" id="ARBA00004651"/>
    </source>
</evidence>
<feature type="transmembrane region" description="Helical" evidence="9">
    <location>
        <begin position="242"/>
        <end position="265"/>
    </location>
</feature>
<evidence type="ECO:0000256" key="6">
    <source>
        <dbReference type="ARBA" id="ARBA00023136"/>
    </source>
</evidence>
<dbReference type="Gene3D" id="1.20.1250.20">
    <property type="entry name" value="MFS general substrate transporter like domains"/>
    <property type="match status" value="1"/>
</dbReference>
<feature type="region of interest" description="Disordered" evidence="8">
    <location>
        <begin position="514"/>
        <end position="533"/>
    </location>
</feature>
<keyword evidence="5 9" id="KW-1133">Transmembrane helix</keyword>
<dbReference type="InterPro" id="IPR020846">
    <property type="entry name" value="MFS_dom"/>
</dbReference>
<comment type="subcellular location">
    <subcellularLocation>
        <location evidence="1">Cell membrane</location>
        <topology evidence="1">Multi-pass membrane protein</topology>
    </subcellularLocation>
</comment>
<keyword evidence="4 9" id="KW-0812">Transmembrane</keyword>
<gene>
    <name evidence="11" type="ORF">GCM10023205_43640</name>
</gene>
<evidence type="ECO:0000256" key="2">
    <source>
        <dbReference type="ARBA" id="ARBA00022448"/>
    </source>
</evidence>
<feature type="transmembrane region" description="Helical" evidence="9">
    <location>
        <begin position="24"/>
        <end position="43"/>
    </location>
</feature>
<keyword evidence="3" id="KW-1003">Cell membrane</keyword>
<feature type="transmembrane region" description="Helical" evidence="9">
    <location>
        <begin position="415"/>
        <end position="432"/>
    </location>
</feature>
<dbReference type="PANTHER" id="PTHR42718">
    <property type="entry name" value="MAJOR FACILITATOR SUPERFAMILY MULTIDRUG TRANSPORTER MFSC"/>
    <property type="match status" value="1"/>
</dbReference>
<dbReference type="Proteomes" id="UP001500466">
    <property type="component" value="Unassembled WGS sequence"/>
</dbReference>
<comment type="caution">
    <text evidence="11">The sequence shown here is derived from an EMBL/GenBank/DDBJ whole genome shotgun (WGS) entry which is preliminary data.</text>
</comment>
<keyword evidence="6 9" id="KW-0472">Membrane</keyword>
<feature type="transmembrane region" description="Helical" evidence="9">
    <location>
        <begin position="175"/>
        <end position="200"/>
    </location>
</feature>
<dbReference type="Pfam" id="PF07690">
    <property type="entry name" value="MFS_1"/>
    <property type="match status" value="1"/>
</dbReference>
<dbReference type="EMBL" id="BAABHS010000015">
    <property type="protein sequence ID" value="GAA4972666.1"/>
    <property type="molecule type" value="Genomic_DNA"/>
</dbReference>